<dbReference type="InterPro" id="IPR012347">
    <property type="entry name" value="Ferritin-like"/>
</dbReference>
<dbReference type="Gene3D" id="1.20.1260.10">
    <property type="match status" value="1"/>
</dbReference>
<sequence length="74" mass="8569">MNRQEQHRAELTSAEIAALWNSCMTESMSIRILSYFLNNIKDPEIHAAVRQAYDSSSRNTAGWKSRRKRRTGAR</sequence>
<feature type="compositionally biased region" description="Polar residues" evidence="1">
    <location>
        <begin position="53"/>
        <end position="62"/>
    </location>
</feature>
<accession>A0ABV6DFE5</accession>
<keyword evidence="3" id="KW-1185">Reference proteome</keyword>
<dbReference type="EMBL" id="JBHLWN010000014">
    <property type="protein sequence ID" value="MFC0211373.1"/>
    <property type="molecule type" value="Genomic_DNA"/>
</dbReference>
<dbReference type="Pfam" id="PF11553">
    <property type="entry name" value="DUF3231"/>
    <property type="match status" value="1"/>
</dbReference>
<feature type="compositionally biased region" description="Basic residues" evidence="1">
    <location>
        <begin position="64"/>
        <end position="74"/>
    </location>
</feature>
<dbReference type="RefSeq" id="WP_377468347.1">
    <property type="nucleotide sequence ID" value="NZ_JBHLWN010000014.1"/>
</dbReference>
<reference evidence="2 3" key="1">
    <citation type="submission" date="2024-09" db="EMBL/GenBank/DDBJ databases">
        <authorList>
            <person name="Sun Q."/>
            <person name="Mori K."/>
        </authorList>
    </citation>
    <scope>NUCLEOTIDE SEQUENCE [LARGE SCALE GENOMIC DNA]</scope>
    <source>
        <strain evidence="2 3">CCM 7759</strain>
    </source>
</reference>
<dbReference type="Proteomes" id="UP001589776">
    <property type="component" value="Unassembled WGS sequence"/>
</dbReference>
<evidence type="ECO:0000256" key="1">
    <source>
        <dbReference type="SAM" id="MobiDB-lite"/>
    </source>
</evidence>
<protein>
    <submittedName>
        <fullName evidence="2">DUF3231 family protein</fullName>
    </submittedName>
</protein>
<gene>
    <name evidence="2" type="ORF">ACFFK0_02715</name>
</gene>
<name>A0ABV6DFE5_9BACL</name>
<evidence type="ECO:0000313" key="2">
    <source>
        <dbReference type="EMBL" id="MFC0211373.1"/>
    </source>
</evidence>
<comment type="caution">
    <text evidence="2">The sequence shown here is derived from an EMBL/GenBank/DDBJ whole genome shotgun (WGS) entry which is preliminary data.</text>
</comment>
<evidence type="ECO:0000313" key="3">
    <source>
        <dbReference type="Proteomes" id="UP001589776"/>
    </source>
</evidence>
<feature type="region of interest" description="Disordered" evidence="1">
    <location>
        <begin position="51"/>
        <end position="74"/>
    </location>
</feature>
<proteinExistence type="predicted"/>
<dbReference type="InterPro" id="IPR021617">
    <property type="entry name" value="DUF3231"/>
</dbReference>
<organism evidence="2 3">
    <name type="scientific">Paenibacillus chartarius</name>
    <dbReference type="NCBI Taxonomy" id="747481"/>
    <lineage>
        <taxon>Bacteria</taxon>
        <taxon>Bacillati</taxon>
        <taxon>Bacillota</taxon>
        <taxon>Bacilli</taxon>
        <taxon>Bacillales</taxon>
        <taxon>Paenibacillaceae</taxon>
        <taxon>Paenibacillus</taxon>
    </lineage>
</organism>